<accession>A0ABT0ZM36</accession>
<feature type="transmembrane region" description="Helical" evidence="1">
    <location>
        <begin position="100"/>
        <end position="120"/>
    </location>
</feature>
<organism evidence="2 3">
    <name type="scientific">Streptomyces macrolidinus</name>
    <dbReference type="NCBI Taxonomy" id="2952607"/>
    <lineage>
        <taxon>Bacteria</taxon>
        <taxon>Bacillati</taxon>
        <taxon>Actinomycetota</taxon>
        <taxon>Actinomycetes</taxon>
        <taxon>Kitasatosporales</taxon>
        <taxon>Streptomycetaceae</taxon>
        <taxon>Streptomyces</taxon>
    </lineage>
</organism>
<comment type="caution">
    <text evidence="2">The sequence shown here is derived from an EMBL/GenBank/DDBJ whole genome shotgun (WGS) entry which is preliminary data.</text>
</comment>
<proteinExistence type="predicted"/>
<evidence type="ECO:0000256" key="1">
    <source>
        <dbReference type="SAM" id="Phobius"/>
    </source>
</evidence>
<gene>
    <name evidence="2" type="ORF">NGF19_28390</name>
</gene>
<evidence type="ECO:0008006" key="4">
    <source>
        <dbReference type="Google" id="ProtNLM"/>
    </source>
</evidence>
<keyword evidence="1" id="KW-1133">Transmembrane helix</keyword>
<keyword evidence="1" id="KW-0472">Membrane</keyword>
<protein>
    <recommendedName>
        <fullName evidence="4">Integral membrane protein</fullName>
    </recommendedName>
</protein>
<keyword evidence="1" id="KW-0812">Transmembrane</keyword>
<evidence type="ECO:0000313" key="2">
    <source>
        <dbReference type="EMBL" id="MCN9244654.1"/>
    </source>
</evidence>
<feature type="transmembrane region" description="Helical" evidence="1">
    <location>
        <begin position="33"/>
        <end position="49"/>
    </location>
</feature>
<dbReference type="RefSeq" id="WP_252428476.1">
    <property type="nucleotide sequence ID" value="NZ_JAMWMR010000041.1"/>
</dbReference>
<name>A0ABT0ZM36_9ACTN</name>
<sequence>MKDSPLWWLFAATSVVIWFSVMLPAMPTRKHKAFVSCGPALAAVPLAAYCLKSKEPFTEILPFYCALIVSVPVGILGHRKALREVLSDPDIPYEEATGPWTLQAGCALVVFLGLASYYVAN</sequence>
<dbReference type="Proteomes" id="UP001523219">
    <property type="component" value="Unassembled WGS sequence"/>
</dbReference>
<keyword evidence="3" id="KW-1185">Reference proteome</keyword>
<reference evidence="2 3" key="1">
    <citation type="submission" date="2022-05" db="EMBL/GenBank/DDBJ databases">
        <title>Streptomyces sp. nov. RY43-2 isolated from soil of a peat swamp forest.</title>
        <authorList>
            <person name="Kanchanasin P."/>
            <person name="Tanasupawat S."/>
            <person name="Phongsopitanun W."/>
        </authorList>
    </citation>
    <scope>NUCLEOTIDE SEQUENCE [LARGE SCALE GENOMIC DNA]</scope>
    <source>
        <strain evidence="2 3">RY43-2</strain>
    </source>
</reference>
<feature type="transmembrane region" description="Helical" evidence="1">
    <location>
        <begin position="61"/>
        <end position="79"/>
    </location>
</feature>
<evidence type="ECO:0000313" key="3">
    <source>
        <dbReference type="Proteomes" id="UP001523219"/>
    </source>
</evidence>
<dbReference type="EMBL" id="JAMWMR010000041">
    <property type="protein sequence ID" value="MCN9244654.1"/>
    <property type="molecule type" value="Genomic_DNA"/>
</dbReference>
<feature type="transmembrane region" description="Helical" evidence="1">
    <location>
        <begin position="6"/>
        <end position="26"/>
    </location>
</feature>